<dbReference type="RefSeq" id="WP_143896163.1">
    <property type="nucleotide sequence ID" value="NZ_CP041666.1"/>
</dbReference>
<dbReference type="KEGG" id="aqt:FN924_15920"/>
<evidence type="ECO:0000313" key="4">
    <source>
        <dbReference type="EMBL" id="QDP41529.1"/>
    </source>
</evidence>
<feature type="domain" description="Tryptophan synthase beta chain-like PALP" evidence="3">
    <location>
        <begin position="2"/>
        <end position="109"/>
    </location>
</feature>
<accession>A0A516KJG5</accession>
<dbReference type="SUPFAM" id="SSF53686">
    <property type="entry name" value="Tryptophan synthase beta subunit-like PLP-dependent enzymes"/>
    <property type="match status" value="1"/>
</dbReference>
<name>A0A516KJG5_9BACI</name>
<dbReference type="AlphaFoldDB" id="A0A516KJG5"/>
<dbReference type="OrthoDB" id="9778118at2"/>
<evidence type="ECO:0000256" key="2">
    <source>
        <dbReference type="ARBA" id="ARBA00022898"/>
    </source>
</evidence>
<sequence length="117" mass="12637">MPKLIAVEPFPRLQAAIEGRAYTDNFEGDSTYTPSIGGTTVTYQSIQAIQNSNGKVVVVSTNSAIQEQQHLGKHGIYGERSSSLVLGALKSIIKKKEVKGDDTILLILSSNGYKELI</sequence>
<keyword evidence="2" id="KW-0663">Pyridoxal phosphate</keyword>
<dbReference type="Proteomes" id="UP000315215">
    <property type="component" value="Chromosome"/>
</dbReference>
<dbReference type="GO" id="GO:0016829">
    <property type="term" value="F:lyase activity"/>
    <property type="evidence" value="ECO:0007669"/>
    <property type="project" value="UniProtKB-KW"/>
</dbReference>
<dbReference type="Pfam" id="PF00291">
    <property type="entry name" value="PALP"/>
    <property type="match status" value="1"/>
</dbReference>
<evidence type="ECO:0000313" key="5">
    <source>
        <dbReference type="Proteomes" id="UP000315215"/>
    </source>
</evidence>
<dbReference type="InterPro" id="IPR001926">
    <property type="entry name" value="TrpB-like_PALP"/>
</dbReference>
<keyword evidence="5" id="KW-1185">Reference proteome</keyword>
<keyword evidence="4" id="KW-0456">Lyase</keyword>
<dbReference type="GO" id="GO:1901605">
    <property type="term" value="P:alpha-amino acid metabolic process"/>
    <property type="evidence" value="ECO:0007669"/>
    <property type="project" value="UniProtKB-ARBA"/>
</dbReference>
<evidence type="ECO:0000256" key="1">
    <source>
        <dbReference type="ARBA" id="ARBA00001933"/>
    </source>
</evidence>
<organism evidence="4 5">
    <name type="scientific">Radiobacillus deserti</name>
    <dbReference type="NCBI Taxonomy" id="2594883"/>
    <lineage>
        <taxon>Bacteria</taxon>
        <taxon>Bacillati</taxon>
        <taxon>Bacillota</taxon>
        <taxon>Bacilli</taxon>
        <taxon>Bacillales</taxon>
        <taxon>Bacillaceae</taxon>
        <taxon>Radiobacillus</taxon>
    </lineage>
</organism>
<gene>
    <name evidence="4" type="ORF">FN924_15920</name>
</gene>
<proteinExistence type="predicted"/>
<dbReference type="Gene3D" id="3.40.50.1100">
    <property type="match status" value="1"/>
</dbReference>
<protein>
    <submittedName>
        <fullName evidence="4">PLP-dependent lyase/thiolase</fullName>
    </submittedName>
</protein>
<reference evidence="4 5" key="1">
    <citation type="submission" date="2019-07" db="EMBL/GenBank/DDBJ databases">
        <authorList>
            <person name="Li J."/>
        </authorList>
    </citation>
    <scope>NUCLEOTIDE SEQUENCE [LARGE SCALE GENOMIC DNA]</scope>
    <source>
        <strain evidence="4 5">TKL69</strain>
    </source>
</reference>
<evidence type="ECO:0000259" key="3">
    <source>
        <dbReference type="Pfam" id="PF00291"/>
    </source>
</evidence>
<dbReference type="EMBL" id="CP041666">
    <property type="protein sequence ID" value="QDP41529.1"/>
    <property type="molecule type" value="Genomic_DNA"/>
</dbReference>
<comment type="cofactor">
    <cofactor evidence="1">
        <name>pyridoxal 5'-phosphate</name>
        <dbReference type="ChEBI" id="CHEBI:597326"/>
    </cofactor>
</comment>
<dbReference type="InterPro" id="IPR036052">
    <property type="entry name" value="TrpB-like_PALP_sf"/>
</dbReference>